<keyword evidence="1" id="KW-0812">Transmembrane</keyword>
<protein>
    <recommendedName>
        <fullName evidence="4">Small integral membrane protein 1</fullName>
    </recommendedName>
</protein>
<evidence type="ECO:0008006" key="4">
    <source>
        <dbReference type="Google" id="ProtNLM"/>
    </source>
</evidence>
<evidence type="ECO:0000313" key="2">
    <source>
        <dbReference type="EMBL" id="KAL1021079.1"/>
    </source>
</evidence>
<keyword evidence="3" id="KW-1185">Reference proteome</keyword>
<feature type="transmembrane region" description="Helical" evidence="1">
    <location>
        <begin position="83"/>
        <end position="108"/>
    </location>
</feature>
<name>A0ABD0XI19_UMBPY</name>
<sequence>MCGIAHPRIKTDSLPSSLKRAQLFKVAEAVFALDKISGRETSDMDSNTDGMQRRWNEDNINLNVAGTGLTGFYNRFCTGTMGIALKVSGALALLVAVYMIGYITGYYIHKC</sequence>
<dbReference type="PANTHER" id="PTHR38503:SF1">
    <property type="entry name" value="SMALL INTEGRAL MEMBRANE PROTEIN 1"/>
    <property type="match status" value="1"/>
</dbReference>
<dbReference type="PANTHER" id="PTHR38503">
    <property type="entry name" value="SMALL INTEGRAL MEMBRANE PROTEIN 1"/>
    <property type="match status" value="1"/>
</dbReference>
<evidence type="ECO:0000256" key="1">
    <source>
        <dbReference type="SAM" id="Phobius"/>
    </source>
</evidence>
<evidence type="ECO:0000313" key="3">
    <source>
        <dbReference type="Proteomes" id="UP001557470"/>
    </source>
</evidence>
<dbReference type="AlphaFoldDB" id="A0ABD0XI19"/>
<dbReference type="Pfam" id="PF15875">
    <property type="entry name" value="DUF4731"/>
    <property type="match status" value="1"/>
</dbReference>
<gene>
    <name evidence="2" type="ORF">UPYG_G00008490</name>
</gene>
<keyword evidence="1" id="KW-0472">Membrane</keyword>
<organism evidence="2 3">
    <name type="scientific">Umbra pygmaea</name>
    <name type="common">Eastern mudminnow</name>
    <dbReference type="NCBI Taxonomy" id="75934"/>
    <lineage>
        <taxon>Eukaryota</taxon>
        <taxon>Metazoa</taxon>
        <taxon>Chordata</taxon>
        <taxon>Craniata</taxon>
        <taxon>Vertebrata</taxon>
        <taxon>Euteleostomi</taxon>
        <taxon>Actinopterygii</taxon>
        <taxon>Neopterygii</taxon>
        <taxon>Teleostei</taxon>
        <taxon>Protacanthopterygii</taxon>
        <taxon>Esociformes</taxon>
        <taxon>Umbridae</taxon>
        <taxon>Umbra</taxon>
    </lineage>
</organism>
<dbReference type="InterPro" id="IPR031744">
    <property type="entry name" value="SMIM1"/>
</dbReference>
<reference evidence="2 3" key="1">
    <citation type="submission" date="2024-06" db="EMBL/GenBank/DDBJ databases">
        <authorList>
            <person name="Pan Q."/>
            <person name="Wen M."/>
            <person name="Jouanno E."/>
            <person name="Zahm M."/>
            <person name="Klopp C."/>
            <person name="Cabau C."/>
            <person name="Louis A."/>
            <person name="Berthelot C."/>
            <person name="Parey E."/>
            <person name="Roest Crollius H."/>
            <person name="Montfort J."/>
            <person name="Robinson-Rechavi M."/>
            <person name="Bouchez O."/>
            <person name="Lampietro C."/>
            <person name="Lopez Roques C."/>
            <person name="Donnadieu C."/>
            <person name="Postlethwait J."/>
            <person name="Bobe J."/>
            <person name="Verreycken H."/>
            <person name="Guiguen Y."/>
        </authorList>
    </citation>
    <scope>NUCLEOTIDE SEQUENCE [LARGE SCALE GENOMIC DNA]</scope>
    <source>
        <strain evidence="2">Up_M1</strain>
        <tissue evidence="2">Testis</tissue>
    </source>
</reference>
<accession>A0ABD0XI19</accession>
<dbReference type="Proteomes" id="UP001557470">
    <property type="component" value="Unassembled WGS sequence"/>
</dbReference>
<proteinExistence type="predicted"/>
<comment type="caution">
    <text evidence="2">The sequence shown here is derived from an EMBL/GenBank/DDBJ whole genome shotgun (WGS) entry which is preliminary data.</text>
</comment>
<keyword evidence="1" id="KW-1133">Transmembrane helix</keyword>
<dbReference type="EMBL" id="JAGEUA010000001">
    <property type="protein sequence ID" value="KAL1021079.1"/>
    <property type="molecule type" value="Genomic_DNA"/>
</dbReference>